<feature type="compositionally biased region" description="Pro residues" evidence="1">
    <location>
        <begin position="335"/>
        <end position="352"/>
    </location>
</feature>
<name>A0ABR1WGA4_9PEZI</name>
<sequence length="535" mass="57060">MLLVPAVSLAQQFIPRRYYPIQAMAPTDLQMVLVDYRGQIIENCEFLTTKDEFISIITAKEPTGKIKAIAVRTTKNSERREALMASDALDTVQEAIAALHTKSSEAVQLYIMTNGYAEPRDLDEAKDDNKLDDEDNDDDDTVSVVSSDSAASTNAPSVWSATSDTAAEVTTPAQTTSSYSRGSRPPPPPSASKTPKKGKAANSRKARKVAAPTATAAAAARKPHGEDYYSEDDDVGAEPPRVRIVNHPVRQTASQSMGAARHAPRQPPPPPSWCGPPQPPPPPPFRGGCGSSGHPMHGFGFVSQPGPSPPPNTGAPHLQYVPQPQSNMAHHGQPFPGPPPPPPSGAAPPPPHMGGNGGGGHARAIQFAQHQQAMLANHNNYNNANVNTNNAPPFIKLHDVRLTITWVHHSSARVLETVRPSLRALQDAALAYVRSNPHAFENVTAADVATVSPPNPQAPPLRPGGGNVPPPPPAPQTILATGVWALRAVVKRAWFGDESWDLASYRGGDDLTRLFASLGQGSVPRLEVEVDYPRP</sequence>
<feature type="compositionally biased region" description="Pro residues" evidence="1">
    <location>
        <begin position="453"/>
        <end position="475"/>
    </location>
</feature>
<feature type="compositionally biased region" description="Low complexity" evidence="1">
    <location>
        <begin position="142"/>
        <end position="154"/>
    </location>
</feature>
<evidence type="ECO:0000313" key="2">
    <source>
        <dbReference type="EMBL" id="KAK8082515.1"/>
    </source>
</evidence>
<evidence type="ECO:0000256" key="1">
    <source>
        <dbReference type="SAM" id="MobiDB-lite"/>
    </source>
</evidence>
<feature type="compositionally biased region" description="Pro residues" evidence="1">
    <location>
        <begin position="265"/>
        <end position="285"/>
    </location>
</feature>
<protein>
    <submittedName>
        <fullName evidence="2">Uncharacterized protein</fullName>
    </submittedName>
</protein>
<organism evidence="2 3">
    <name type="scientific">Apiospora saccharicola</name>
    <dbReference type="NCBI Taxonomy" id="335842"/>
    <lineage>
        <taxon>Eukaryota</taxon>
        <taxon>Fungi</taxon>
        <taxon>Dikarya</taxon>
        <taxon>Ascomycota</taxon>
        <taxon>Pezizomycotina</taxon>
        <taxon>Sordariomycetes</taxon>
        <taxon>Xylariomycetidae</taxon>
        <taxon>Amphisphaeriales</taxon>
        <taxon>Apiosporaceae</taxon>
        <taxon>Apiospora</taxon>
    </lineage>
</organism>
<feature type="compositionally biased region" description="Basic and acidic residues" evidence="1">
    <location>
        <begin position="120"/>
        <end position="129"/>
    </location>
</feature>
<dbReference type="Proteomes" id="UP001446871">
    <property type="component" value="Unassembled WGS sequence"/>
</dbReference>
<feature type="compositionally biased region" description="Acidic residues" evidence="1">
    <location>
        <begin position="130"/>
        <end position="141"/>
    </location>
</feature>
<dbReference type="EMBL" id="JAQQWM010000001">
    <property type="protein sequence ID" value="KAK8082515.1"/>
    <property type="molecule type" value="Genomic_DNA"/>
</dbReference>
<feature type="compositionally biased region" description="Polar residues" evidence="1">
    <location>
        <begin position="155"/>
        <end position="165"/>
    </location>
</feature>
<keyword evidence="3" id="KW-1185">Reference proteome</keyword>
<accession>A0ABR1WGA4</accession>
<evidence type="ECO:0000313" key="3">
    <source>
        <dbReference type="Proteomes" id="UP001446871"/>
    </source>
</evidence>
<feature type="compositionally biased region" description="Basic residues" evidence="1">
    <location>
        <begin position="194"/>
        <end position="208"/>
    </location>
</feature>
<feature type="compositionally biased region" description="Low complexity" evidence="1">
    <location>
        <begin position="209"/>
        <end position="220"/>
    </location>
</feature>
<reference evidence="2 3" key="1">
    <citation type="submission" date="2023-01" db="EMBL/GenBank/DDBJ databases">
        <title>Analysis of 21 Apiospora genomes using comparative genomics revels a genus with tremendous synthesis potential of carbohydrate active enzymes and secondary metabolites.</title>
        <authorList>
            <person name="Sorensen T."/>
        </authorList>
    </citation>
    <scope>NUCLEOTIDE SEQUENCE [LARGE SCALE GENOMIC DNA]</scope>
    <source>
        <strain evidence="2 3">CBS 83171</strain>
    </source>
</reference>
<feature type="region of interest" description="Disordered" evidence="1">
    <location>
        <begin position="449"/>
        <end position="475"/>
    </location>
</feature>
<feature type="region of interest" description="Disordered" evidence="1">
    <location>
        <begin position="120"/>
        <end position="362"/>
    </location>
</feature>
<gene>
    <name evidence="2" type="ORF">PG996_001296</name>
</gene>
<comment type="caution">
    <text evidence="2">The sequence shown here is derived from an EMBL/GenBank/DDBJ whole genome shotgun (WGS) entry which is preliminary data.</text>
</comment>
<proteinExistence type="predicted"/>